<proteinExistence type="predicted"/>
<dbReference type="Proteomes" id="UP000321567">
    <property type="component" value="Unassembled WGS sequence"/>
</dbReference>
<dbReference type="Pfam" id="PF03594">
    <property type="entry name" value="BenE"/>
    <property type="match status" value="1"/>
</dbReference>
<name>A0A512H5F8_9PROT</name>
<feature type="transmembrane region" description="Helical" evidence="1">
    <location>
        <begin position="44"/>
        <end position="62"/>
    </location>
</feature>
<sequence>MQDSLPLSAIVAGFIAVIVSFAGPSVLIFQAASAAGLGPDALSSWIWAIAVGSGVSAIWLSWRTRAPVITAWSTPGAAFLVTALPLVPWPEAIGAFVVAAGLLTLLGLSGLFEAVTARLPQSIAAALLAGILFRFGVQVFTELPHEPGLVGAMIATYLVLRRLAPRYAIAGVLAVGTLIAGLSGELAFQGVSIELARPVWVTPVFSWEAIVSLGLPLALITLTGQFVPGVAVLRAFGYQTPSGPLVWGPSALAVPLACFGSHGINLAAITAAICTGPDAHPNPAKRWIAGVALGVFYLVIGAFGATLAAVFAALPAPLVATTAGLALLGAIQGGLAGAMKNDSEREPALLTFLVTASGMSFLGLGAAFWGLVLGLGAYAFLHLRFKKKGHLTP</sequence>
<dbReference type="PANTHER" id="PTHR30199:SF0">
    <property type="entry name" value="INNER MEMBRANE PROTEIN YDCO"/>
    <property type="match status" value="1"/>
</dbReference>
<evidence type="ECO:0000313" key="3">
    <source>
        <dbReference type="Proteomes" id="UP000321567"/>
    </source>
</evidence>
<keyword evidence="1" id="KW-0812">Transmembrane</keyword>
<feature type="transmembrane region" description="Helical" evidence="1">
    <location>
        <begin position="69"/>
        <end position="87"/>
    </location>
</feature>
<feature type="transmembrane region" description="Helical" evidence="1">
    <location>
        <begin position="287"/>
        <end position="311"/>
    </location>
</feature>
<dbReference type="InterPro" id="IPR004711">
    <property type="entry name" value="Benzoate_Transporter"/>
</dbReference>
<evidence type="ECO:0000313" key="2">
    <source>
        <dbReference type="EMBL" id="GEO80654.1"/>
    </source>
</evidence>
<feature type="transmembrane region" description="Helical" evidence="1">
    <location>
        <begin position="7"/>
        <end position="32"/>
    </location>
</feature>
<evidence type="ECO:0000256" key="1">
    <source>
        <dbReference type="SAM" id="Phobius"/>
    </source>
</evidence>
<dbReference type="AlphaFoldDB" id="A0A512H5F8"/>
<keyword evidence="3" id="KW-1185">Reference proteome</keyword>
<gene>
    <name evidence="2" type="ORF">ROR02_07850</name>
</gene>
<keyword evidence="1" id="KW-0472">Membrane</keyword>
<keyword evidence="1" id="KW-1133">Transmembrane helix</keyword>
<comment type="caution">
    <text evidence="2">The sequence shown here is derived from an EMBL/GenBank/DDBJ whole genome shotgun (WGS) entry which is preliminary data.</text>
</comment>
<feature type="transmembrane region" description="Helical" evidence="1">
    <location>
        <begin position="318"/>
        <end position="339"/>
    </location>
</feature>
<dbReference type="GO" id="GO:0042925">
    <property type="term" value="F:benzoate transmembrane transporter activity"/>
    <property type="evidence" value="ECO:0007669"/>
    <property type="project" value="InterPro"/>
</dbReference>
<accession>A0A512H5F8</accession>
<organism evidence="2 3">
    <name type="scientific">Pararhodospirillum oryzae</name>
    <dbReference type="NCBI Taxonomy" id="478448"/>
    <lineage>
        <taxon>Bacteria</taxon>
        <taxon>Pseudomonadati</taxon>
        <taxon>Pseudomonadota</taxon>
        <taxon>Alphaproteobacteria</taxon>
        <taxon>Rhodospirillales</taxon>
        <taxon>Rhodospirillaceae</taxon>
        <taxon>Pararhodospirillum</taxon>
    </lineage>
</organism>
<feature type="transmembrane region" description="Helical" evidence="1">
    <location>
        <begin position="245"/>
        <end position="267"/>
    </location>
</feature>
<reference evidence="2 3" key="1">
    <citation type="submission" date="2019-07" db="EMBL/GenBank/DDBJ databases">
        <title>Whole genome shotgun sequence of Rhodospirillum oryzae NBRC 107573.</title>
        <authorList>
            <person name="Hosoyama A."/>
            <person name="Uohara A."/>
            <person name="Ohji S."/>
            <person name="Ichikawa N."/>
        </authorList>
    </citation>
    <scope>NUCLEOTIDE SEQUENCE [LARGE SCALE GENOMIC DNA]</scope>
    <source>
        <strain evidence="2 3">NBRC 107573</strain>
    </source>
</reference>
<dbReference type="PANTHER" id="PTHR30199">
    <property type="entry name" value="MFS FAMILY TRANSPORTER, PREDICTED SUBSTRATE BENZOATE"/>
    <property type="match status" value="1"/>
</dbReference>
<dbReference type="EMBL" id="BJZO01000013">
    <property type="protein sequence ID" value="GEO80654.1"/>
    <property type="molecule type" value="Genomic_DNA"/>
</dbReference>
<feature type="transmembrane region" description="Helical" evidence="1">
    <location>
        <begin position="167"/>
        <end position="189"/>
    </location>
</feature>
<dbReference type="GO" id="GO:0005886">
    <property type="term" value="C:plasma membrane"/>
    <property type="evidence" value="ECO:0007669"/>
    <property type="project" value="TreeGrafter"/>
</dbReference>
<protein>
    <submittedName>
        <fullName evidence="2">Transport related membrane protein</fullName>
    </submittedName>
</protein>
<feature type="transmembrane region" description="Helical" evidence="1">
    <location>
        <begin position="93"/>
        <end position="112"/>
    </location>
</feature>
<feature type="transmembrane region" description="Helical" evidence="1">
    <location>
        <begin position="359"/>
        <end position="381"/>
    </location>
</feature>
<dbReference type="NCBIfam" id="TIGR00843">
    <property type="entry name" value="benE"/>
    <property type="match status" value="1"/>
</dbReference>
<feature type="transmembrane region" description="Helical" evidence="1">
    <location>
        <begin position="209"/>
        <end position="233"/>
    </location>
</feature>